<feature type="compositionally biased region" description="Basic residues" evidence="1">
    <location>
        <begin position="1"/>
        <end position="11"/>
    </location>
</feature>
<feature type="non-terminal residue" evidence="2">
    <location>
        <position position="110"/>
    </location>
</feature>
<evidence type="ECO:0000256" key="1">
    <source>
        <dbReference type="SAM" id="MobiDB-lite"/>
    </source>
</evidence>
<reference evidence="2 3" key="1">
    <citation type="submission" date="2020-02" db="EMBL/GenBank/DDBJ databases">
        <title>Draft genome sequence of Haematococcus lacustris strain NIES-144.</title>
        <authorList>
            <person name="Morimoto D."/>
            <person name="Nakagawa S."/>
            <person name="Yoshida T."/>
            <person name="Sawayama S."/>
        </authorList>
    </citation>
    <scope>NUCLEOTIDE SEQUENCE [LARGE SCALE GENOMIC DNA]</scope>
    <source>
        <strain evidence="2 3">NIES-144</strain>
    </source>
</reference>
<evidence type="ECO:0000313" key="3">
    <source>
        <dbReference type="Proteomes" id="UP000485058"/>
    </source>
</evidence>
<evidence type="ECO:0000313" key="2">
    <source>
        <dbReference type="EMBL" id="GFH22904.1"/>
    </source>
</evidence>
<gene>
    <name evidence="2" type="ORF">HaLaN_20435</name>
</gene>
<accession>A0A699ZW51</accession>
<organism evidence="2 3">
    <name type="scientific">Haematococcus lacustris</name>
    <name type="common">Green alga</name>
    <name type="synonym">Haematococcus pluvialis</name>
    <dbReference type="NCBI Taxonomy" id="44745"/>
    <lineage>
        <taxon>Eukaryota</taxon>
        <taxon>Viridiplantae</taxon>
        <taxon>Chlorophyta</taxon>
        <taxon>core chlorophytes</taxon>
        <taxon>Chlorophyceae</taxon>
        <taxon>CS clade</taxon>
        <taxon>Chlamydomonadales</taxon>
        <taxon>Haematococcaceae</taxon>
        <taxon>Haematococcus</taxon>
    </lineage>
</organism>
<comment type="caution">
    <text evidence="2">The sequence shown here is derived from an EMBL/GenBank/DDBJ whole genome shotgun (WGS) entry which is preliminary data.</text>
</comment>
<proteinExistence type="predicted"/>
<keyword evidence="3" id="KW-1185">Reference proteome</keyword>
<name>A0A699ZW51_HAELA</name>
<feature type="compositionally biased region" description="Basic and acidic residues" evidence="1">
    <location>
        <begin position="16"/>
        <end position="27"/>
    </location>
</feature>
<dbReference type="AlphaFoldDB" id="A0A699ZW51"/>
<protein>
    <submittedName>
        <fullName evidence="2">Uncharacterized protein</fullName>
    </submittedName>
</protein>
<dbReference type="Proteomes" id="UP000485058">
    <property type="component" value="Unassembled WGS sequence"/>
</dbReference>
<dbReference type="EMBL" id="BLLF01002150">
    <property type="protein sequence ID" value="GFH22904.1"/>
    <property type="molecule type" value="Genomic_DNA"/>
</dbReference>
<sequence length="110" mass="12076">MSKHRKQRRKPAPSPARKDALDPRPESGHIPNLYFRAVAPEQLLSVGRYIASPPFATDVALQQLSPSMCRAIPQSTLLWQALHSGLLSTGLLKDALGFSEERAVSRTGCK</sequence>
<feature type="region of interest" description="Disordered" evidence="1">
    <location>
        <begin position="1"/>
        <end position="30"/>
    </location>
</feature>